<dbReference type="PANTHER" id="PTHR12549:SF38">
    <property type="entry name" value="JMJC DOMAIN-CONTAINING HISTONE DEMETHYLASE 2, ISOFORM A"/>
    <property type="match status" value="1"/>
</dbReference>
<dbReference type="GO" id="GO:0003712">
    <property type="term" value="F:transcription coregulator activity"/>
    <property type="evidence" value="ECO:0007669"/>
    <property type="project" value="TreeGrafter"/>
</dbReference>
<feature type="non-terminal residue" evidence="5">
    <location>
        <position position="1"/>
    </location>
</feature>
<dbReference type="Proteomes" id="UP000265520">
    <property type="component" value="Unassembled WGS sequence"/>
</dbReference>
<comment type="subcellular location">
    <subcellularLocation>
        <location evidence="1">Nucleus</location>
    </subcellularLocation>
</comment>
<evidence type="ECO:0000256" key="3">
    <source>
        <dbReference type="ARBA" id="ARBA00022723"/>
    </source>
</evidence>
<dbReference type="InterPro" id="IPR045109">
    <property type="entry name" value="LSDs-like"/>
</dbReference>
<dbReference type="PANTHER" id="PTHR12549">
    <property type="entry name" value="JMJC DOMAIN-CONTAINING HISTONE DEMETHYLATION PROTEIN"/>
    <property type="match status" value="1"/>
</dbReference>
<evidence type="ECO:0000256" key="1">
    <source>
        <dbReference type="ARBA" id="ARBA00004123"/>
    </source>
</evidence>
<evidence type="ECO:0000313" key="6">
    <source>
        <dbReference type="Proteomes" id="UP000265520"/>
    </source>
</evidence>
<dbReference type="GO" id="GO:0006357">
    <property type="term" value="P:regulation of transcription by RNA polymerase II"/>
    <property type="evidence" value="ECO:0007669"/>
    <property type="project" value="TreeGrafter"/>
</dbReference>
<keyword evidence="3" id="KW-0479">Metal-binding</keyword>
<comment type="caution">
    <text evidence="5">The sequence shown here is derived from an EMBL/GenBank/DDBJ whole genome shotgun (WGS) entry which is preliminary data.</text>
</comment>
<dbReference type="EMBL" id="LXQA010074700">
    <property type="protein sequence ID" value="MCI10009.1"/>
    <property type="molecule type" value="Genomic_DNA"/>
</dbReference>
<gene>
    <name evidence="5" type="ORF">A2U01_0031100</name>
</gene>
<evidence type="ECO:0000313" key="5">
    <source>
        <dbReference type="EMBL" id="MCI10009.1"/>
    </source>
</evidence>
<sequence length="109" mass="12212">VQVNAFQFFKGYLTGRSYTNGWPEMLKLKDWPPSNFFEECLPRHGAEFTAMLPFSDYTHPKSGVLNLATKLPALLKPDLGPKTYIAYGALEELSRGDSVTKLHCDISDA</sequence>
<dbReference type="GO" id="GO:0000785">
    <property type="term" value="C:chromatin"/>
    <property type="evidence" value="ECO:0007669"/>
    <property type="project" value="TreeGrafter"/>
</dbReference>
<dbReference type="GO" id="GO:0031490">
    <property type="term" value="F:chromatin DNA binding"/>
    <property type="evidence" value="ECO:0007669"/>
    <property type="project" value="TreeGrafter"/>
</dbReference>
<dbReference type="AlphaFoldDB" id="A0A392PEV2"/>
<feature type="non-terminal residue" evidence="5">
    <location>
        <position position="109"/>
    </location>
</feature>
<name>A0A392PEV2_9FABA</name>
<reference evidence="5 6" key="1">
    <citation type="journal article" date="2018" name="Front. Plant Sci.">
        <title>Red Clover (Trifolium pratense) and Zigzag Clover (T. medium) - A Picture of Genomic Similarities and Differences.</title>
        <authorList>
            <person name="Dluhosova J."/>
            <person name="Istvanek J."/>
            <person name="Nedelnik J."/>
            <person name="Repkova J."/>
        </authorList>
    </citation>
    <scope>NUCLEOTIDE SEQUENCE [LARGE SCALE GENOMIC DNA]</scope>
    <source>
        <strain evidence="6">cv. 10/8</strain>
        <tissue evidence="5">Leaf</tissue>
    </source>
</reference>
<comment type="similarity">
    <text evidence="2">Belongs to the JARID1 histone demethylase family.</text>
</comment>
<keyword evidence="4" id="KW-0539">Nucleus</keyword>
<evidence type="ECO:0000256" key="4">
    <source>
        <dbReference type="ARBA" id="ARBA00023242"/>
    </source>
</evidence>
<evidence type="ECO:0000256" key="2">
    <source>
        <dbReference type="ARBA" id="ARBA00006801"/>
    </source>
</evidence>
<dbReference type="GO" id="GO:0000118">
    <property type="term" value="C:histone deacetylase complex"/>
    <property type="evidence" value="ECO:0007669"/>
    <property type="project" value="TreeGrafter"/>
</dbReference>
<organism evidence="5 6">
    <name type="scientific">Trifolium medium</name>
    <dbReference type="NCBI Taxonomy" id="97028"/>
    <lineage>
        <taxon>Eukaryota</taxon>
        <taxon>Viridiplantae</taxon>
        <taxon>Streptophyta</taxon>
        <taxon>Embryophyta</taxon>
        <taxon>Tracheophyta</taxon>
        <taxon>Spermatophyta</taxon>
        <taxon>Magnoliopsida</taxon>
        <taxon>eudicotyledons</taxon>
        <taxon>Gunneridae</taxon>
        <taxon>Pentapetalae</taxon>
        <taxon>rosids</taxon>
        <taxon>fabids</taxon>
        <taxon>Fabales</taxon>
        <taxon>Fabaceae</taxon>
        <taxon>Papilionoideae</taxon>
        <taxon>50 kb inversion clade</taxon>
        <taxon>NPAAA clade</taxon>
        <taxon>Hologalegina</taxon>
        <taxon>IRL clade</taxon>
        <taxon>Trifolieae</taxon>
        <taxon>Trifolium</taxon>
    </lineage>
</organism>
<protein>
    <submittedName>
        <fullName evidence="5">ENBP1</fullName>
    </submittedName>
</protein>
<dbReference type="GO" id="GO:0046872">
    <property type="term" value="F:metal ion binding"/>
    <property type="evidence" value="ECO:0007669"/>
    <property type="project" value="UniProtKB-KW"/>
</dbReference>
<proteinExistence type="inferred from homology"/>
<dbReference type="GO" id="GO:0032454">
    <property type="term" value="F:histone H3K9 demethylase activity"/>
    <property type="evidence" value="ECO:0007669"/>
    <property type="project" value="InterPro"/>
</dbReference>
<accession>A0A392PEV2</accession>
<dbReference type="Gene3D" id="2.60.120.650">
    <property type="entry name" value="Cupin"/>
    <property type="match status" value="1"/>
</dbReference>
<keyword evidence="6" id="KW-1185">Reference proteome</keyword>